<dbReference type="EMBL" id="BAABBO010000012">
    <property type="protein sequence ID" value="GAA3969637.1"/>
    <property type="molecule type" value="Genomic_DNA"/>
</dbReference>
<dbReference type="Proteomes" id="UP001501337">
    <property type="component" value="Unassembled WGS sequence"/>
</dbReference>
<evidence type="ECO:0000313" key="1">
    <source>
        <dbReference type="EMBL" id="GAA3969637.1"/>
    </source>
</evidence>
<dbReference type="Pfam" id="PF06258">
    <property type="entry name" value="Mito_fiss_Elm1"/>
    <property type="match status" value="1"/>
</dbReference>
<name>A0ABP7PQK0_9GAMM</name>
<proteinExistence type="predicted"/>
<evidence type="ECO:0000313" key="2">
    <source>
        <dbReference type="Proteomes" id="UP001501337"/>
    </source>
</evidence>
<gene>
    <name evidence="1" type="ORF">GCM10022278_29210</name>
</gene>
<protein>
    <submittedName>
        <fullName evidence="1">ELM1/GtrOC1 family putative glycosyltransferase</fullName>
    </submittedName>
</protein>
<dbReference type="RefSeq" id="WP_344807652.1">
    <property type="nucleotide sequence ID" value="NZ_BAABBO010000012.1"/>
</dbReference>
<organism evidence="1 2">
    <name type="scientific">Allohahella marinimesophila</name>
    <dbReference type="NCBI Taxonomy" id="1054972"/>
    <lineage>
        <taxon>Bacteria</taxon>
        <taxon>Pseudomonadati</taxon>
        <taxon>Pseudomonadota</taxon>
        <taxon>Gammaproteobacteria</taxon>
        <taxon>Oceanospirillales</taxon>
        <taxon>Hahellaceae</taxon>
        <taxon>Allohahella</taxon>
    </lineage>
</organism>
<accession>A0ABP7PQK0</accession>
<sequence length="309" mass="33571">MQQGHLKIWQVSDGKPGHAKQATALIEALAGLRKIQHAVLPPWPLTKVLTTLLRPRGSGSQQQSGLVIGVGHGTHPTVLALQRQLGARSAIIMNPSLPARLFDVVITPFHDGFQPGGNRLVTPLSLAPVPKFSNPDYRRGLILLGGKSRHFEWDNEDVLQQMSTLAERYPAVQWQATTSRRTPAALVAAADVLPASIKLLDWTALPSDWLQHSLPEAGHIWITEDSASMLAEAMNTQACVGLIKLTDTQKKNKLRRGTGALEAKGQLATLERPYAMSEDVEAVPADRACGQRENPNIVCAQSLLAMLDL</sequence>
<reference evidence="2" key="1">
    <citation type="journal article" date="2019" name="Int. J. Syst. Evol. Microbiol.">
        <title>The Global Catalogue of Microorganisms (GCM) 10K type strain sequencing project: providing services to taxonomists for standard genome sequencing and annotation.</title>
        <authorList>
            <consortium name="The Broad Institute Genomics Platform"/>
            <consortium name="The Broad Institute Genome Sequencing Center for Infectious Disease"/>
            <person name="Wu L."/>
            <person name="Ma J."/>
        </authorList>
    </citation>
    <scope>NUCLEOTIDE SEQUENCE [LARGE SCALE GENOMIC DNA]</scope>
    <source>
        <strain evidence="2">JCM 17555</strain>
    </source>
</reference>
<comment type="caution">
    <text evidence="1">The sequence shown here is derived from an EMBL/GenBank/DDBJ whole genome shotgun (WGS) entry which is preliminary data.</text>
</comment>
<dbReference type="InterPro" id="IPR009367">
    <property type="entry name" value="Elm1-like"/>
</dbReference>
<keyword evidence="2" id="KW-1185">Reference proteome</keyword>